<dbReference type="Pfam" id="PF18741">
    <property type="entry name" value="MTES_1575"/>
    <property type="match status" value="1"/>
</dbReference>
<keyword evidence="2" id="KW-0255">Endonuclease</keyword>
<dbReference type="InterPro" id="IPR049468">
    <property type="entry name" value="Restrct_endonuc-II-like_dom"/>
</dbReference>
<organism evidence="2 3">
    <name type="scientific">Alicyclobacillus dauci</name>
    <dbReference type="NCBI Taxonomy" id="1475485"/>
    <lineage>
        <taxon>Bacteria</taxon>
        <taxon>Bacillati</taxon>
        <taxon>Bacillota</taxon>
        <taxon>Bacilli</taxon>
        <taxon>Bacillales</taxon>
        <taxon>Alicyclobacillaceae</taxon>
        <taxon>Alicyclobacillus</taxon>
    </lineage>
</organism>
<accession>A0ABY6YXR2</accession>
<evidence type="ECO:0000313" key="3">
    <source>
        <dbReference type="Proteomes" id="UP001164803"/>
    </source>
</evidence>
<dbReference type="Gene3D" id="3.40.960.10">
    <property type="entry name" value="VSR Endonuclease"/>
    <property type="match status" value="1"/>
</dbReference>
<dbReference type="Proteomes" id="UP001164803">
    <property type="component" value="Chromosome"/>
</dbReference>
<proteinExistence type="predicted"/>
<dbReference type="PANTHER" id="PTHR38590:SF1">
    <property type="entry name" value="BLL0828 PROTEIN"/>
    <property type="match status" value="1"/>
</dbReference>
<feature type="domain" description="Restriction endonuclease type II-like" evidence="1">
    <location>
        <begin position="87"/>
        <end position="166"/>
    </location>
</feature>
<evidence type="ECO:0000259" key="1">
    <source>
        <dbReference type="Pfam" id="PF18741"/>
    </source>
</evidence>
<keyword evidence="2" id="KW-0540">Nuclease</keyword>
<dbReference type="SUPFAM" id="SSF52980">
    <property type="entry name" value="Restriction endonuclease-like"/>
    <property type="match status" value="1"/>
</dbReference>
<evidence type="ECO:0000313" key="2">
    <source>
        <dbReference type="EMBL" id="WAH35013.1"/>
    </source>
</evidence>
<dbReference type="InterPro" id="IPR047216">
    <property type="entry name" value="Endonuclease_DUF559_bact"/>
</dbReference>
<name>A0ABY6YXR2_9BACL</name>
<protein>
    <submittedName>
        <fullName evidence="2">Endonuclease domain-containing protein</fullName>
    </submittedName>
</protein>
<reference evidence="2" key="1">
    <citation type="submission" date="2022-08" db="EMBL/GenBank/DDBJ databases">
        <title>Alicyclobacillus dauci DSM2870, complete genome.</title>
        <authorList>
            <person name="Wang Q."/>
            <person name="Cai R."/>
            <person name="Wang Z."/>
        </authorList>
    </citation>
    <scope>NUCLEOTIDE SEQUENCE</scope>
    <source>
        <strain evidence="2">DSM 28700</strain>
    </source>
</reference>
<dbReference type="PANTHER" id="PTHR38590">
    <property type="entry name" value="BLL0828 PROTEIN"/>
    <property type="match status" value="1"/>
</dbReference>
<dbReference type="EMBL" id="CP104064">
    <property type="protein sequence ID" value="WAH35013.1"/>
    <property type="molecule type" value="Genomic_DNA"/>
</dbReference>
<sequence>MSRVMDQVVNVVMPLKVQIGVTTEDRKGDFEDQCIEFAKHMIVCRVHEVVDTVFTAKWHTDSPIEGIVYLQLQEMKWGSPRTGPYNLKFRTQVEIGNYRVDYLVEFMDLKIVIECDGHEFHEKTKKQVERDKRRDRYLTKAGYKVLRYSGSELYSNPSRVMEDLSEIFDDLLMKKDTKDLRREE</sequence>
<dbReference type="RefSeq" id="WP_268041799.1">
    <property type="nucleotide sequence ID" value="NZ_CP104064.1"/>
</dbReference>
<keyword evidence="2" id="KW-0378">Hydrolase</keyword>
<dbReference type="InterPro" id="IPR011335">
    <property type="entry name" value="Restrct_endonuc-II-like"/>
</dbReference>
<dbReference type="GO" id="GO:0004519">
    <property type="term" value="F:endonuclease activity"/>
    <property type="evidence" value="ECO:0007669"/>
    <property type="project" value="UniProtKB-KW"/>
</dbReference>
<keyword evidence="3" id="KW-1185">Reference proteome</keyword>
<gene>
    <name evidence="2" type="ORF">NZD86_11800</name>
</gene>